<evidence type="ECO:0000313" key="1">
    <source>
        <dbReference type="EMBL" id="EKP11942.1"/>
    </source>
</evidence>
<gene>
    <name evidence="1" type="ORF">LEP1GSC128_0120</name>
</gene>
<dbReference type="Proteomes" id="UP000002837">
    <property type="component" value="Unassembled WGS sequence"/>
</dbReference>
<organism evidence="1 2">
    <name type="scientific">Leptospira borgpetersenii str. 200801926</name>
    <dbReference type="NCBI Taxonomy" id="1193009"/>
    <lineage>
        <taxon>Bacteria</taxon>
        <taxon>Pseudomonadati</taxon>
        <taxon>Spirochaetota</taxon>
        <taxon>Spirochaetia</taxon>
        <taxon>Leptospirales</taxon>
        <taxon>Leptospiraceae</taxon>
        <taxon>Leptospira</taxon>
    </lineage>
</organism>
<reference evidence="1" key="1">
    <citation type="submission" date="2012-09" db="EMBL/GenBank/DDBJ databases">
        <authorList>
            <person name="Harkins D.M."/>
            <person name="Durkin A.S."/>
            <person name="Brinkac L.M."/>
            <person name="Selengut J.D."/>
            <person name="Sanka R."/>
            <person name="DePew J."/>
            <person name="Purushe J."/>
            <person name="Picardeau M."/>
            <person name="Werts C."/>
            <person name="Goarant C."/>
            <person name="Vinetz J.M."/>
            <person name="Sutton G.G."/>
            <person name="Nelson W.C."/>
            <person name="Fouts D.E."/>
        </authorList>
    </citation>
    <scope>NUCLEOTIDE SEQUENCE [LARGE SCALE GENOMIC DNA]</scope>
    <source>
        <strain evidence="1">200801926</strain>
    </source>
</reference>
<accession>A0ABP2RZ49</accession>
<name>A0ABP2RZ49_LEPBO</name>
<keyword evidence="2" id="KW-1185">Reference proteome</keyword>
<sequence>MEETKARSLLLALDRVWVSELGLDTRNIGEAKLELTKMQKFLYFITNLWNDWS</sequence>
<evidence type="ECO:0000313" key="2">
    <source>
        <dbReference type="Proteomes" id="UP000002837"/>
    </source>
</evidence>
<comment type="caution">
    <text evidence="1">The sequence shown here is derived from an EMBL/GenBank/DDBJ whole genome shotgun (WGS) entry which is preliminary data.</text>
</comment>
<proteinExistence type="predicted"/>
<protein>
    <submittedName>
        <fullName evidence="1">Uncharacterized protein</fullName>
    </submittedName>
</protein>
<dbReference type="EMBL" id="AKWJ02000034">
    <property type="protein sequence ID" value="EKP11942.1"/>
    <property type="molecule type" value="Genomic_DNA"/>
</dbReference>